<evidence type="ECO:0000313" key="13">
    <source>
        <dbReference type="Proteomes" id="UP000007796"/>
    </source>
</evidence>
<dbReference type="InterPro" id="IPR036852">
    <property type="entry name" value="Peptidase_S8/S53_dom_sf"/>
</dbReference>
<feature type="active site" description="Charge relay system" evidence="6 7">
    <location>
        <position position="220"/>
    </location>
</feature>
<feature type="chain" id="PRO_5003260491" evidence="9">
    <location>
        <begin position="22"/>
        <end position="976"/>
    </location>
</feature>
<sequence length="976" mass="103760">MRAFSLLCATVVSTSFSTVLASLGQDFAAYNAAHPGLNDINSDDNDFVKFKTPDYSNTLGSPTVAQSVSPVNTSVSIVPNAYLIQLAPGASLKRRGVRVGDEHFQFHKRAEPSIRYNTRLEFKNPDVFLGLSIQVQDSSNASTIQQIPGVVNVWPVRSIPRPAPIGSGVTGTMVSGNSSYHVTAQAGRGADVNHPHIMTGVDRLHALGIKGRGMKIAVMDTGVDYRHPALGGCFGKGCKISFGKAFVDDNYGDTGVAVASDDPLATCLGGGHGSHTSGIIGMEDPAGSTFGLVGVAPEATLGMYRIFGCSGGASDDIMMLAFQQAVEDKVDVLSISLGSVERWQRDDPFLNVTASLEAQGIAVIVAAGNDGGPALTSSPAVGEKVIAVGCLDNAKFPTVYTARDSNGNSLQYSGNPWPVSAPKTGLKVYDMTKLASNTTSPVGCTVSAWEAAFAGIPNPNNSIIAVPASSACSWAAKLNAAATYGLPYALVYAVDDGGIFVKDLNTMEPSIPNYGIMLSVDDGKKVIAGLASGGDYKLYFDSKVFESTEQPSAGLMSYFSSTGPTSDTLQIKPQLSAPGESILATWPLEGTGYAILSGTSMATPYAAGSYALIKSQHPTESVQQIRERLQSNAKSIVYTFDNTTRDSVTQQGAGMIDVFSAAFVPWTVSPSELNLGDLDALVPQTITVTNKSPSAKTYTITHEPAGESNLLPEQYLVVLDGTEVALDGQYKQYATVGFSTTTLTLAPGKSASFVATFTPPTDTPDRFLPVYSGFIKVSSGFESVTVTYLGQPYSRKKADVIDNTNVTGSVVPWMLNSHDFFTPLRDIGVFDFNLSGLGYPYLEWVTLQNSQLFYIDLLPYNTSVVPDFYGFDNSTNPYGVPNSSLPMIYPPLALNFTSAGVTSYGHVNQQLSNVRPSGYVWHVGPELYDDNIDVITEILPGDYRALLRVLRYGAKVNLASSYQTWLSPVIRVASSS</sequence>
<dbReference type="InterPro" id="IPR050131">
    <property type="entry name" value="Peptidase_S8_subtilisin-like"/>
</dbReference>
<keyword evidence="5 7" id="KW-0720">Serine protease</keyword>
<dbReference type="RefSeq" id="XP_014173198.1">
    <property type="nucleotide sequence ID" value="XM_014317723.1"/>
</dbReference>
<reference evidence="12 13" key="1">
    <citation type="journal article" date="2011" name="Proc. Natl. Acad. Sci. U.S.A.">
        <title>Genome and transcriptome analyses of the mountain pine beetle-fungal symbiont Grosmannia clavigera, a lodgepole pine pathogen.</title>
        <authorList>
            <person name="DiGuistini S."/>
            <person name="Wang Y."/>
            <person name="Liao N.Y."/>
            <person name="Taylor G."/>
            <person name="Tanguay P."/>
            <person name="Feau N."/>
            <person name="Henrissat B."/>
            <person name="Chan S.K."/>
            <person name="Hesse-Orce U."/>
            <person name="Alamouti S.M."/>
            <person name="Tsui C.K.M."/>
            <person name="Docking R.T."/>
            <person name="Levasseur A."/>
            <person name="Haridas S."/>
            <person name="Robertson G."/>
            <person name="Birol I."/>
            <person name="Holt R.A."/>
            <person name="Marra M.A."/>
            <person name="Hamelin R.C."/>
            <person name="Hirst M."/>
            <person name="Jones S.J.M."/>
            <person name="Bohlmann J."/>
            <person name="Breuil C."/>
        </authorList>
    </citation>
    <scope>NUCLEOTIDE SEQUENCE [LARGE SCALE GENOMIC DNA]</scope>
    <source>
        <strain evidence="13">kw1407 / UAMH 11150</strain>
    </source>
</reference>
<proteinExistence type="inferred from homology"/>
<evidence type="ECO:0000256" key="5">
    <source>
        <dbReference type="ARBA" id="ARBA00022825"/>
    </source>
</evidence>
<dbReference type="PANTHER" id="PTHR43806">
    <property type="entry name" value="PEPTIDASE S8"/>
    <property type="match status" value="1"/>
</dbReference>
<protein>
    <submittedName>
        <fullName evidence="12">Subtilisin-like protease</fullName>
    </submittedName>
</protein>
<dbReference type="STRING" id="655863.F0XE68"/>
<feature type="domain" description="Peptidase S8/S53" evidence="10">
    <location>
        <begin position="211"/>
        <end position="640"/>
    </location>
</feature>
<feature type="active site" description="Charge relay system" evidence="6 7">
    <location>
        <position position="600"/>
    </location>
</feature>
<evidence type="ECO:0000259" key="10">
    <source>
        <dbReference type="Pfam" id="PF00082"/>
    </source>
</evidence>
<feature type="signal peptide" evidence="9">
    <location>
        <begin position="1"/>
        <end position="21"/>
    </location>
</feature>
<dbReference type="GO" id="GO:0006508">
    <property type="term" value="P:proteolysis"/>
    <property type="evidence" value="ECO:0007669"/>
    <property type="project" value="UniProtKB-KW"/>
</dbReference>
<dbReference type="PRINTS" id="PR00723">
    <property type="entry name" value="SUBTILISIN"/>
</dbReference>
<evidence type="ECO:0000256" key="4">
    <source>
        <dbReference type="ARBA" id="ARBA00022801"/>
    </source>
</evidence>
<dbReference type="InParanoid" id="F0XE68"/>
<evidence type="ECO:0000313" key="12">
    <source>
        <dbReference type="EMBL" id="EFX03716.1"/>
    </source>
</evidence>
<organism evidence="13">
    <name type="scientific">Grosmannia clavigera (strain kw1407 / UAMH 11150)</name>
    <name type="common">Blue stain fungus</name>
    <name type="synonym">Graphiocladiella clavigera</name>
    <dbReference type="NCBI Taxonomy" id="655863"/>
    <lineage>
        <taxon>Eukaryota</taxon>
        <taxon>Fungi</taxon>
        <taxon>Dikarya</taxon>
        <taxon>Ascomycota</taxon>
        <taxon>Pezizomycotina</taxon>
        <taxon>Sordariomycetes</taxon>
        <taxon>Sordariomycetidae</taxon>
        <taxon>Ophiostomatales</taxon>
        <taxon>Ophiostomataceae</taxon>
        <taxon>Leptographium</taxon>
    </lineage>
</organism>
<evidence type="ECO:0000256" key="3">
    <source>
        <dbReference type="ARBA" id="ARBA00022729"/>
    </source>
</evidence>
<dbReference type="InterPro" id="IPR010435">
    <property type="entry name" value="C5a/SBT2-like_Fn3"/>
</dbReference>
<feature type="domain" description="C5a peptidase/Subtilisin-like protease SBT2-like Fn3-like" evidence="11">
    <location>
        <begin position="674"/>
        <end position="781"/>
    </location>
</feature>
<dbReference type="InterPro" id="IPR034187">
    <property type="entry name" value="Peptidases_S8_5"/>
</dbReference>
<dbReference type="AlphaFoldDB" id="F0XE68"/>
<dbReference type="InterPro" id="IPR023827">
    <property type="entry name" value="Peptidase_S8_Asp-AS"/>
</dbReference>
<dbReference type="InterPro" id="IPR023828">
    <property type="entry name" value="Peptidase_S8_Ser-AS"/>
</dbReference>
<keyword evidence="13" id="KW-1185">Reference proteome</keyword>
<dbReference type="InterPro" id="IPR015500">
    <property type="entry name" value="Peptidase_S8_subtilisin-rel"/>
</dbReference>
<evidence type="ECO:0000256" key="7">
    <source>
        <dbReference type="PROSITE-ProRule" id="PRU01240"/>
    </source>
</evidence>
<dbReference type="Pfam" id="PF06280">
    <property type="entry name" value="fn3_5"/>
    <property type="match status" value="1"/>
</dbReference>
<dbReference type="HOGENOM" id="CLU_003559_3_1_1"/>
<dbReference type="Pfam" id="PF00082">
    <property type="entry name" value="Peptidase_S8"/>
    <property type="match status" value="1"/>
</dbReference>
<feature type="active site" description="Charge relay system" evidence="6 7">
    <location>
        <position position="272"/>
    </location>
</feature>
<name>F0XE68_GROCL</name>
<evidence type="ECO:0000256" key="1">
    <source>
        <dbReference type="ARBA" id="ARBA00011073"/>
    </source>
</evidence>
<evidence type="ECO:0000259" key="11">
    <source>
        <dbReference type="Pfam" id="PF06280"/>
    </source>
</evidence>
<evidence type="ECO:0000256" key="9">
    <source>
        <dbReference type="SAM" id="SignalP"/>
    </source>
</evidence>
<dbReference type="GeneID" id="25979873"/>
<keyword evidence="2 7" id="KW-0645">Protease</keyword>
<accession>F0XE68</accession>
<evidence type="ECO:0000256" key="2">
    <source>
        <dbReference type="ARBA" id="ARBA00022670"/>
    </source>
</evidence>
<dbReference type="PROSITE" id="PS51892">
    <property type="entry name" value="SUBTILASE"/>
    <property type="match status" value="1"/>
</dbReference>
<dbReference type="SUPFAM" id="SSF52743">
    <property type="entry name" value="Subtilisin-like"/>
    <property type="match status" value="1"/>
</dbReference>
<dbReference type="eggNOG" id="KOG4266">
    <property type="taxonomic scope" value="Eukaryota"/>
</dbReference>
<dbReference type="PROSITE" id="PS00136">
    <property type="entry name" value="SUBTILASE_ASP"/>
    <property type="match status" value="1"/>
</dbReference>
<dbReference type="GO" id="GO:0004252">
    <property type="term" value="F:serine-type endopeptidase activity"/>
    <property type="evidence" value="ECO:0007669"/>
    <property type="project" value="UniProtKB-UniRule"/>
</dbReference>
<dbReference type="PANTHER" id="PTHR43806:SF66">
    <property type="entry name" value="SERIN ENDOPEPTIDASE"/>
    <property type="match status" value="1"/>
</dbReference>
<dbReference type="OrthoDB" id="10256524at2759"/>
<dbReference type="CDD" id="cd07489">
    <property type="entry name" value="Peptidases_S8_5"/>
    <property type="match status" value="1"/>
</dbReference>
<dbReference type="Proteomes" id="UP000007796">
    <property type="component" value="Unassembled WGS sequence"/>
</dbReference>
<evidence type="ECO:0000256" key="6">
    <source>
        <dbReference type="PIRSR" id="PIRSR615500-1"/>
    </source>
</evidence>
<evidence type="ECO:0000256" key="8">
    <source>
        <dbReference type="RuleBase" id="RU003355"/>
    </source>
</evidence>
<dbReference type="PROSITE" id="PS00138">
    <property type="entry name" value="SUBTILASE_SER"/>
    <property type="match status" value="1"/>
</dbReference>
<keyword evidence="3 9" id="KW-0732">Signal</keyword>
<gene>
    <name evidence="12" type="ORF">CMQ_644</name>
</gene>
<keyword evidence="4 7" id="KW-0378">Hydrolase</keyword>
<dbReference type="GO" id="GO:0016020">
    <property type="term" value="C:membrane"/>
    <property type="evidence" value="ECO:0007669"/>
    <property type="project" value="InterPro"/>
</dbReference>
<dbReference type="InterPro" id="IPR000209">
    <property type="entry name" value="Peptidase_S8/S53_dom"/>
</dbReference>
<dbReference type="Gene3D" id="3.40.50.200">
    <property type="entry name" value="Peptidase S8/S53 domain"/>
    <property type="match status" value="2"/>
</dbReference>
<dbReference type="EMBL" id="GL629765">
    <property type="protein sequence ID" value="EFX03716.1"/>
    <property type="molecule type" value="Genomic_DNA"/>
</dbReference>
<comment type="similarity">
    <text evidence="1 7 8">Belongs to the peptidase S8 family.</text>
</comment>